<evidence type="ECO:0000256" key="6">
    <source>
        <dbReference type="SAM" id="Phobius"/>
    </source>
</evidence>
<feature type="transmembrane region" description="Helical" evidence="6">
    <location>
        <begin position="23"/>
        <end position="41"/>
    </location>
</feature>
<gene>
    <name evidence="7" type="primary">tqsA_1</name>
    <name evidence="7" type="ORF">ROTO_23170</name>
</gene>
<proteinExistence type="inferred from homology"/>
<dbReference type="Proteomes" id="UP000037046">
    <property type="component" value="Unassembled WGS sequence"/>
</dbReference>
<comment type="subcellular location">
    <subcellularLocation>
        <location evidence="1">Membrane</location>
        <topology evidence="1">Multi-pass membrane protein</topology>
    </subcellularLocation>
</comment>
<comment type="caution">
    <text evidence="7">The sequence shown here is derived from an EMBL/GenBank/DDBJ whole genome shotgun (WGS) entry which is preliminary data.</text>
</comment>
<keyword evidence="4 6" id="KW-1133">Transmembrane helix</keyword>
<dbReference type="PANTHER" id="PTHR21716">
    <property type="entry name" value="TRANSMEMBRANE PROTEIN"/>
    <property type="match status" value="1"/>
</dbReference>
<keyword evidence="3 6" id="KW-0812">Transmembrane</keyword>
<feature type="transmembrane region" description="Helical" evidence="6">
    <location>
        <begin position="226"/>
        <end position="242"/>
    </location>
</feature>
<dbReference type="InterPro" id="IPR002549">
    <property type="entry name" value="AI-2E-like"/>
</dbReference>
<evidence type="ECO:0000313" key="7">
    <source>
        <dbReference type="EMBL" id="KNX41107.1"/>
    </source>
</evidence>
<keyword evidence="5 6" id="KW-0472">Membrane</keyword>
<evidence type="ECO:0000256" key="5">
    <source>
        <dbReference type="ARBA" id="ARBA00023136"/>
    </source>
</evidence>
<dbReference type="PANTHER" id="PTHR21716:SF16">
    <property type="entry name" value="BLL1467 PROTEIN"/>
    <property type="match status" value="1"/>
</dbReference>
<feature type="transmembrane region" description="Helical" evidence="6">
    <location>
        <begin position="296"/>
        <end position="327"/>
    </location>
</feature>
<evidence type="ECO:0000256" key="3">
    <source>
        <dbReference type="ARBA" id="ARBA00022692"/>
    </source>
</evidence>
<keyword evidence="8" id="KW-1185">Reference proteome</keyword>
<dbReference type="GO" id="GO:0055085">
    <property type="term" value="P:transmembrane transport"/>
    <property type="evidence" value="ECO:0007669"/>
    <property type="project" value="TreeGrafter"/>
</dbReference>
<feature type="transmembrane region" description="Helical" evidence="6">
    <location>
        <begin position="195"/>
        <end position="220"/>
    </location>
</feature>
<dbReference type="Pfam" id="PF01594">
    <property type="entry name" value="AI-2E_transport"/>
    <property type="match status" value="1"/>
</dbReference>
<sequence>MRVAVIVIAVTLGFGTLKLGADIFAPMVLGVVTGVILAPMTDVFERWGLPAGLASAIMLVLGVSVIAVMGILVEPLIWRVVEHLPTIKWELRAIIGEFRGLVRGLDAVNREVEEALGTQSPSDGSEESGPDPMPTLTSTLFLAPVVLAQVLIFGGTLFFFLLTRKGIYQWLAHWIGTSRDTAIIQRRFATAERLVARYFLTISIVNAGLGIALGTALALIGMPAPIIWGIGAALLNFILYAGPMVVVGALLLAGLIVFDGLMILAPAAIFLMLNMIEAQFVTPSMVGRHISVNPLLIFVSLVIWLWIWGPIGGIVAIPVLVMVLVMLDIFEVDSEIGAETAMSQGTADDSA</sequence>
<evidence type="ECO:0000256" key="2">
    <source>
        <dbReference type="ARBA" id="ARBA00009773"/>
    </source>
</evidence>
<dbReference type="EMBL" id="LGVV01000031">
    <property type="protein sequence ID" value="KNX41107.1"/>
    <property type="molecule type" value="Genomic_DNA"/>
</dbReference>
<comment type="similarity">
    <text evidence="2">Belongs to the autoinducer-2 exporter (AI-2E) (TC 2.A.86) family.</text>
</comment>
<protein>
    <submittedName>
        <fullName evidence="7">AI-2 transport protein TqsA</fullName>
    </submittedName>
</protein>
<dbReference type="PATRIC" id="fig|74031.6.peg.2367"/>
<reference evidence="8" key="1">
    <citation type="submission" date="2015-07" db="EMBL/GenBank/DDBJ databases">
        <title>Draft Genome Sequence of Roseovarius tolerans EL-164, a producer of N-Acylated Alanine Methyl Esters (NAMEs).</title>
        <authorList>
            <person name="Voget S."/>
            <person name="Bruns H."/>
            <person name="Wagner-Doebler I."/>
            <person name="Schulz S."/>
            <person name="Daniel R."/>
        </authorList>
    </citation>
    <scope>NUCLEOTIDE SEQUENCE [LARGE SCALE GENOMIC DNA]</scope>
    <source>
        <strain evidence="8">EL-164</strain>
    </source>
</reference>
<evidence type="ECO:0000313" key="8">
    <source>
        <dbReference type="Proteomes" id="UP000037046"/>
    </source>
</evidence>
<evidence type="ECO:0000256" key="4">
    <source>
        <dbReference type="ARBA" id="ARBA00022989"/>
    </source>
</evidence>
<feature type="transmembrane region" description="Helical" evidence="6">
    <location>
        <begin position="53"/>
        <end position="73"/>
    </location>
</feature>
<organism evidence="7 8">
    <name type="scientific">Roseovarius tolerans</name>
    <dbReference type="NCBI Taxonomy" id="74031"/>
    <lineage>
        <taxon>Bacteria</taxon>
        <taxon>Pseudomonadati</taxon>
        <taxon>Pseudomonadota</taxon>
        <taxon>Alphaproteobacteria</taxon>
        <taxon>Rhodobacterales</taxon>
        <taxon>Roseobacteraceae</taxon>
        <taxon>Roseovarius</taxon>
    </lineage>
</organism>
<feature type="transmembrane region" description="Helical" evidence="6">
    <location>
        <begin position="249"/>
        <end position="276"/>
    </location>
</feature>
<dbReference type="STRING" id="74031.SAMN04488077_10555"/>
<evidence type="ECO:0000256" key="1">
    <source>
        <dbReference type="ARBA" id="ARBA00004141"/>
    </source>
</evidence>
<dbReference type="AlphaFoldDB" id="A0A0L6CTK8"/>
<accession>A0A0L6CTK8</accession>
<dbReference type="GO" id="GO:0016020">
    <property type="term" value="C:membrane"/>
    <property type="evidence" value="ECO:0007669"/>
    <property type="project" value="UniProtKB-SubCell"/>
</dbReference>
<name>A0A0L6CTK8_9RHOB</name>
<feature type="transmembrane region" description="Helical" evidence="6">
    <location>
        <begin position="140"/>
        <end position="162"/>
    </location>
</feature>